<protein>
    <submittedName>
        <fullName evidence="1">Uncharacterized protein</fullName>
    </submittedName>
</protein>
<name>A0A0G3M0G4_CHRGL</name>
<dbReference type="AlphaFoldDB" id="A0A0G3M0G4"/>
<accession>A0A0G3M0G4</accession>
<reference evidence="1 2" key="1">
    <citation type="submission" date="2014-11" db="EMBL/GenBank/DDBJ databases">
        <authorList>
            <person name="Park G.-S."/>
            <person name="Hong S.-J."/>
            <person name="Jung B.K."/>
            <person name="Khan A.R."/>
            <person name="Kwak Y."/>
            <person name="Shin J.-H."/>
        </authorList>
    </citation>
    <scope>NUCLEOTIDE SEQUENCE [LARGE SCALE GENOMIC DNA]</scope>
    <source>
        <strain evidence="1 2">DSM 27622</strain>
    </source>
</reference>
<dbReference type="Proteomes" id="UP000035213">
    <property type="component" value="Chromosome"/>
</dbReference>
<dbReference type="STRING" id="1324352.OK18_08500"/>
<gene>
    <name evidence="1" type="ORF">OK18_08500</name>
</gene>
<dbReference type="NCBIfam" id="NF047539">
    <property type="entry name" value="XAC2610_fam"/>
    <property type="match status" value="1"/>
</dbReference>
<organism evidence="1 2">
    <name type="scientific">Chryseobacterium gallinarum</name>
    <dbReference type="NCBI Taxonomy" id="1324352"/>
    <lineage>
        <taxon>Bacteria</taxon>
        <taxon>Pseudomonadati</taxon>
        <taxon>Bacteroidota</taxon>
        <taxon>Flavobacteriia</taxon>
        <taxon>Flavobacteriales</taxon>
        <taxon>Weeksellaceae</taxon>
        <taxon>Chryseobacterium group</taxon>
        <taxon>Chryseobacterium</taxon>
    </lineage>
</organism>
<evidence type="ECO:0000313" key="2">
    <source>
        <dbReference type="Proteomes" id="UP000035213"/>
    </source>
</evidence>
<proteinExistence type="predicted"/>
<dbReference type="EMBL" id="CP009928">
    <property type="protein sequence ID" value="AKK72656.1"/>
    <property type="molecule type" value="Genomic_DNA"/>
</dbReference>
<evidence type="ECO:0000313" key="1">
    <source>
        <dbReference type="EMBL" id="AKK72656.1"/>
    </source>
</evidence>
<sequence>MIFGGNGGPSYSYFFQNEKGEFLSNKEFPLNEGPFPKIINKADKTLVIQRPKGCCKTNTTVFQLQKNNWKIISTTDEAME</sequence>
<dbReference type="RefSeq" id="WP_053327728.1">
    <property type="nucleotide sequence ID" value="NZ_CP009928.1"/>
</dbReference>
<dbReference type="InterPro" id="IPR058087">
    <property type="entry name" value="XAC2610_dom"/>
</dbReference>
<dbReference type="KEGG" id="cgn:OK18_08500"/>